<reference evidence="3 4" key="1">
    <citation type="submission" date="2021-03" db="EMBL/GenBank/DDBJ databases">
        <title>Complete genome of Streptomyces formicae strain 1H-GS9 (DSM 100524).</title>
        <authorList>
            <person name="Atanasov K.E."/>
            <person name="Altabella T."/>
            <person name="Ferrer A."/>
        </authorList>
    </citation>
    <scope>NUCLEOTIDE SEQUENCE [LARGE SCALE GENOMIC DNA]</scope>
    <source>
        <strain evidence="3 4">1H-GS9</strain>
    </source>
</reference>
<evidence type="ECO:0000313" key="3">
    <source>
        <dbReference type="EMBL" id="UNM11236.1"/>
    </source>
</evidence>
<feature type="chain" id="PRO_5047389913" description="Lipoprotein" evidence="2">
    <location>
        <begin position="21"/>
        <end position="60"/>
    </location>
</feature>
<dbReference type="Proteomes" id="UP000828924">
    <property type="component" value="Chromosome"/>
</dbReference>
<sequence>MRPRLRLAAAVLCLAAALTACGPAGGSASTSPDEVAEMQKLVDSAESAAAQAESAVAQDD</sequence>
<protein>
    <recommendedName>
        <fullName evidence="5">Lipoprotein</fullName>
    </recommendedName>
</protein>
<organism evidence="3 4">
    <name type="scientific">Streptomyces formicae</name>
    <dbReference type="NCBI Taxonomy" id="1616117"/>
    <lineage>
        <taxon>Bacteria</taxon>
        <taxon>Bacillati</taxon>
        <taxon>Actinomycetota</taxon>
        <taxon>Actinomycetes</taxon>
        <taxon>Kitasatosporales</taxon>
        <taxon>Streptomycetaceae</taxon>
        <taxon>Streptomyces</taxon>
    </lineage>
</organism>
<evidence type="ECO:0000256" key="2">
    <source>
        <dbReference type="SAM" id="SignalP"/>
    </source>
</evidence>
<name>A0ABY3WFA4_9ACTN</name>
<feature type="compositionally biased region" description="Low complexity" evidence="1">
    <location>
        <begin position="42"/>
        <end position="60"/>
    </location>
</feature>
<dbReference type="PROSITE" id="PS51257">
    <property type="entry name" value="PROKAR_LIPOPROTEIN"/>
    <property type="match status" value="1"/>
</dbReference>
<keyword evidence="2" id="KW-0732">Signal</keyword>
<feature type="region of interest" description="Disordered" evidence="1">
    <location>
        <begin position="40"/>
        <end position="60"/>
    </location>
</feature>
<proteinExistence type="predicted"/>
<dbReference type="RefSeq" id="WP_242329785.1">
    <property type="nucleotide sequence ID" value="NZ_CP071872.1"/>
</dbReference>
<evidence type="ECO:0000256" key="1">
    <source>
        <dbReference type="SAM" id="MobiDB-lite"/>
    </source>
</evidence>
<feature type="signal peptide" evidence="2">
    <location>
        <begin position="1"/>
        <end position="20"/>
    </location>
</feature>
<gene>
    <name evidence="3" type="ORF">J4032_06600</name>
</gene>
<accession>A0ABY3WFA4</accession>
<evidence type="ECO:0008006" key="5">
    <source>
        <dbReference type="Google" id="ProtNLM"/>
    </source>
</evidence>
<keyword evidence="4" id="KW-1185">Reference proteome</keyword>
<evidence type="ECO:0000313" key="4">
    <source>
        <dbReference type="Proteomes" id="UP000828924"/>
    </source>
</evidence>
<dbReference type="EMBL" id="CP071872">
    <property type="protein sequence ID" value="UNM11236.1"/>
    <property type="molecule type" value="Genomic_DNA"/>
</dbReference>